<dbReference type="SUPFAM" id="SSF56112">
    <property type="entry name" value="Protein kinase-like (PK-like)"/>
    <property type="match status" value="1"/>
</dbReference>
<reference evidence="2" key="1">
    <citation type="submission" date="2022-01" db="EMBL/GenBank/DDBJ databases">
        <title>Paenibacillus spongiae sp. nov., isolated from marine sponge.</title>
        <authorList>
            <person name="Li Z."/>
            <person name="Zhang M."/>
        </authorList>
    </citation>
    <scope>NUCLEOTIDE SEQUENCE</scope>
    <source>
        <strain evidence="2">PHS-Z3</strain>
    </source>
</reference>
<dbReference type="EMBL" id="CP091430">
    <property type="protein sequence ID" value="UVI30065.1"/>
    <property type="molecule type" value="Genomic_DNA"/>
</dbReference>
<name>A0ABY5S908_9BACL</name>
<evidence type="ECO:0000259" key="1">
    <source>
        <dbReference type="Pfam" id="PF01636"/>
    </source>
</evidence>
<sequence length="318" mass="35953">MGLPRGMILPDGTLDERLIARREPLYTGMNGSRVERLRLTVGGSFIFKPLTNDGQWGSELWVYEHILPYFPPLYPRLLASSIDSRQGRHWLLFEDLGSLDHTFREETAAQLIQHMAWWHGFPTGALRNGPLKGPKPPIGVLAAEISANEEEILRICEEIGAGLPRVQEMLEMLGREESPFEQAKVLSHGDLHAGNYAVAGGRLLVLDWEHMHLNSPFWDLYHALDMSHPTFPGMMNEPVRERLLDSYLAAAGECGMRHDAEPFKRAYALYAAVFSLWMLRLIDGDIRRGSGLWPMSALLRQRQETAASLLQCLERMTG</sequence>
<gene>
    <name evidence="2" type="ORF">L1F29_32595</name>
</gene>
<accession>A0ABY5S908</accession>
<feature type="domain" description="Aminoglycoside phosphotransferase" evidence="1">
    <location>
        <begin position="75"/>
        <end position="250"/>
    </location>
</feature>
<dbReference type="RefSeq" id="WP_258386135.1">
    <property type="nucleotide sequence ID" value="NZ_CP091430.1"/>
</dbReference>
<keyword evidence="3" id="KW-1185">Reference proteome</keyword>
<dbReference type="InterPro" id="IPR002575">
    <property type="entry name" value="Aminoglycoside_PTrfase"/>
</dbReference>
<evidence type="ECO:0000313" key="3">
    <source>
        <dbReference type="Proteomes" id="UP001057877"/>
    </source>
</evidence>
<dbReference type="InterPro" id="IPR011009">
    <property type="entry name" value="Kinase-like_dom_sf"/>
</dbReference>
<evidence type="ECO:0000313" key="2">
    <source>
        <dbReference type="EMBL" id="UVI30065.1"/>
    </source>
</evidence>
<organism evidence="2 3">
    <name type="scientific">Paenibacillus spongiae</name>
    <dbReference type="NCBI Taxonomy" id="2909671"/>
    <lineage>
        <taxon>Bacteria</taxon>
        <taxon>Bacillati</taxon>
        <taxon>Bacillota</taxon>
        <taxon>Bacilli</taxon>
        <taxon>Bacillales</taxon>
        <taxon>Paenibacillaceae</taxon>
        <taxon>Paenibacillus</taxon>
    </lineage>
</organism>
<dbReference type="Gene3D" id="3.90.1200.10">
    <property type="match status" value="1"/>
</dbReference>
<dbReference type="Pfam" id="PF01636">
    <property type="entry name" value="APH"/>
    <property type="match status" value="1"/>
</dbReference>
<proteinExistence type="predicted"/>
<protein>
    <submittedName>
        <fullName evidence="2">Aminoglycoside phosphotransferase family protein</fullName>
    </submittedName>
</protein>
<dbReference type="Proteomes" id="UP001057877">
    <property type="component" value="Chromosome"/>
</dbReference>